<dbReference type="Proteomes" id="UP000238479">
    <property type="component" value="Chromosome 1"/>
</dbReference>
<proteinExistence type="predicted"/>
<reference evidence="1 2" key="1">
    <citation type="journal article" date="2018" name="Nat. Genet.">
        <title>The Rosa genome provides new insights in the design of modern roses.</title>
        <authorList>
            <person name="Bendahmane M."/>
        </authorList>
    </citation>
    <scope>NUCLEOTIDE SEQUENCE [LARGE SCALE GENOMIC DNA]</scope>
    <source>
        <strain evidence="2">cv. Old Blush</strain>
    </source>
</reference>
<accession>A0A2P6SGP5</accession>
<dbReference type="EMBL" id="PDCK01000039">
    <property type="protein sequence ID" value="PRQ57843.1"/>
    <property type="molecule type" value="Genomic_DNA"/>
</dbReference>
<dbReference type="GO" id="GO:0003690">
    <property type="term" value="F:double-stranded DNA binding"/>
    <property type="evidence" value="ECO:0007669"/>
    <property type="project" value="TreeGrafter"/>
</dbReference>
<dbReference type="EC" id="3.1.3.7" evidence="1"/>
<dbReference type="AlphaFoldDB" id="A0A2P6SGP5"/>
<dbReference type="GO" id="GO:0046404">
    <property type="term" value="F:ATP-dependent polydeoxyribonucleotide 5'-hydroxyl-kinase activity"/>
    <property type="evidence" value="ECO:0007669"/>
    <property type="project" value="TreeGrafter"/>
</dbReference>
<organism evidence="1 2">
    <name type="scientific">Rosa chinensis</name>
    <name type="common">China rose</name>
    <dbReference type="NCBI Taxonomy" id="74649"/>
    <lineage>
        <taxon>Eukaryota</taxon>
        <taxon>Viridiplantae</taxon>
        <taxon>Streptophyta</taxon>
        <taxon>Embryophyta</taxon>
        <taxon>Tracheophyta</taxon>
        <taxon>Spermatophyta</taxon>
        <taxon>Magnoliopsida</taxon>
        <taxon>eudicotyledons</taxon>
        <taxon>Gunneridae</taxon>
        <taxon>Pentapetalae</taxon>
        <taxon>rosids</taxon>
        <taxon>fabids</taxon>
        <taxon>Rosales</taxon>
        <taxon>Rosaceae</taxon>
        <taxon>Rosoideae</taxon>
        <taxon>Rosoideae incertae sedis</taxon>
        <taxon>Rosa</taxon>
    </lineage>
</organism>
<dbReference type="GO" id="GO:0008441">
    <property type="term" value="F:3'(2'),5'-bisphosphate nucleotidase activity"/>
    <property type="evidence" value="ECO:0007669"/>
    <property type="project" value="UniProtKB-EC"/>
</dbReference>
<keyword evidence="1" id="KW-0378">Hydrolase</keyword>
<comment type="caution">
    <text evidence="1">The sequence shown here is derived from an EMBL/GenBank/DDBJ whole genome shotgun (WGS) entry which is preliminary data.</text>
</comment>
<dbReference type="GO" id="GO:0046403">
    <property type="term" value="F:polynucleotide 3'-phosphatase activity"/>
    <property type="evidence" value="ECO:0007669"/>
    <property type="project" value="TreeGrafter"/>
</dbReference>
<evidence type="ECO:0000313" key="1">
    <source>
        <dbReference type="EMBL" id="PRQ57843.1"/>
    </source>
</evidence>
<dbReference type="InterPro" id="IPR013954">
    <property type="entry name" value="PNK3P"/>
</dbReference>
<dbReference type="GO" id="GO:0006281">
    <property type="term" value="P:DNA repair"/>
    <property type="evidence" value="ECO:0007669"/>
    <property type="project" value="TreeGrafter"/>
</dbReference>
<dbReference type="Gramene" id="PRQ57843">
    <property type="protein sequence ID" value="PRQ57843"/>
    <property type="gene ID" value="RchiOBHm_Chr1g0352751"/>
</dbReference>
<dbReference type="InterPro" id="IPR023214">
    <property type="entry name" value="HAD_sf"/>
</dbReference>
<dbReference type="PANTHER" id="PTHR12083:SF9">
    <property type="entry name" value="BIFUNCTIONAL POLYNUCLEOTIDE PHOSPHATASE_KINASE"/>
    <property type="match status" value="1"/>
</dbReference>
<dbReference type="STRING" id="74649.A0A2P6SGP5"/>
<protein>
    <submittedName>
        <fullName evidence="1">Putative 3'(2'),5'-bisphosphate nucleotidase</fullName>
        <ecNumber evidence="1">3.1.3.7</ecNumber>
    </submittedName>
</protein>
<dbReference type="PANTHER" id="PTHR12083">
    <property type="entry name" value="BIFUNCTIONAL POLYNUCLEOTIDE PHOSPHATASE/KINASE"/>
    <property type="match status" value="1"/>
</dbReference>
<dbReference type="Pfam" id="PF08645">
    <property type="entry name" value="PNK3P"/>
    <property type="match status" value="1"/>
</dbReference>
<evidence type="ECO:0000313" key="2">
    <source>
        <dbReference type="Proteomes" id="UP000238479"/>
    </source>
</evidence>
<sequence>MLEQHFNSGISIDMKQSFYIGDAAGRSNDHSDAVLSLQSSVVRVLDYLITCQNLIEKCFKPMV</sequence>
<dbReference type="Gene3D" id="3.40.50.1000">
    <property type="entry name" value="HAD superfamily/HAD-like"/>
    <property type="match status" value="1"/>
</dbReference>
<name>A0A2P6SGP5_ROSCH</name>
<keyword evidence="2" id="KW-1185">Reference proteome</keyword>
<gene>
    <name evidence="1" type="ORF">RchiOBHm_Chr1g0352751</name>
</gene>